<feature type="domain" description="2EXR" evidence="1">
    <location>
        <begin position="28"/>
        <end position="106"/>
    </location>
</feature>
<protein>
    <recommendedName>
        <fullName evidence="1">2EXR domain-containing protein</fullName>
    </recommendedName>
</protein>
<reference evidence="2" key="1">
    <citation type="submission" date="2019-07" db="EMBL/GenBank/DDBJ databases">
        <title>Hyphodiscus hymeniophilus genome sequencing and assembly.</title>
        <authorList>
            <person name="Kramer G."/>
            <person name="Nodwell J."/>
        </authorList>
    </citation>
    <scope>NUCLEOTIDE SEQUENCE</scope>
    <source>
        <strain evidence="2">ATCC 34498</strain>
    </source>
</reference>
<dbReference type="Pfam" id="PF20150">
    <property type="entry name" value="2EXR"/>
    <property type="match status" value="1"/>
</dbReference>
<dbReference type="Proteomes" id="UP000785200">
    <property type="component" value="Unassembled WGS sequence"/>
</dbReference>
<proteinExistence type="predicted"/>
<dbReference type="EMBL" id="VNKQ01000014">
    <property type="protein sequence ID" value="KAG0646877.1"/>
    <property type="molecule type" value="Genomic_DNA"/>
</dbReference>
<evidence type="ECO:0000313" key="3">
    <source>
        <dbReference type="Proteomes" id="UP000785200"/>
    </source>
</evidence>
<dbReference type="PANTHER" id="PTHR35910:SF1">
    <property type="entry name" value="2EXR DOMAIN-CONTAINING PROTEIN"/>
    <property type="match status" value="1"/>
</dbReference>
<dbReference type="OrthoDB" id="3513892at2759"/>
<gene>
    <name evidence="2" type="ORF">D0Z07_6262</name>
</gene>
<sequence>MDDLRAKVTAARAWPVAGRFSKARFPSFTPFQRLPNEIRARIYELASYESRVIEVTCHDKPMSDTPAPALLHASSESRKIALNVYKPLVLDEVETGTFVNWDLDVIFLNDRRAAFNSQLNYTTLHEKCKKLALPSASHLPFRLPEEYTHVESLVVVMQVAAGDGNVEFIPAEGEEETSYRAKTECRIKSYTIRDANRGRVKSMSVEEKVASRKKREEERKTMAPLRSDEDVAIRLQYDLDHGLI</sequence>
<evidence type="ECO:0000259" key="1">
    <source>
        <dbReference type="Pfam" id="PF20150"/>
    </source>
</evidence>
<dbReference type="AlphaFoldDB" id="A0A9P6VFD1"/>
<dbReference type="PANTHER" id="PTHR35910">
    <property type="entry name" value="2EXR DOMAIN-CONTAINING PROTEIN"/>
    <property type="match status" value="1"/>
</dbReference>
<organism evidence="2 3">
    <name type="scientific">Hyphodiscus hymeniophilus</name>
    <dbReference type="NCBI Taxonomy" id="353542"/>
    <lineage>
        <taxon>Eukaryota</taxon>
        <taxon>Fungi</taxon>
        <taxon>Dikarya</taxon>
        <taxon>Ascomycota</taxon>
        <taxon>Pezizomycotina</taxon>
        <taxon>Leotiomycetes</taxon>
        <taxon>Helotiales</taxon>
        <taxon>Hyphodiscaceae</taxon>
        <taxon>Hyphodiscus</taxon>
    </lineage>
</organism>
<comment type="caution">
    <text evidence="2">The sequence shown here is derived from an EMBL/GenBank/DDBJ whole genome shotgun (WGS) entry which is preliminary data.</text>
</comment>
<evidence type="ECO:0000313" key="2">
    <source>
        <dbReference type="EMBL" id="KAG0646877.1"/>
    </source>
</evidence>
<dbReference type="InterPro" id="IPR045518">
    <property type="entry name" value="2EXR"/>
</dbReference>
<keyword evidence="3" id="KW-1185">Reference proteome</keyword>
<name>A0A9P6VFD1_9HELO</name>
<accession>A0A9P6VFD1</accession>